<dbReference type="Gene3D" id="2.20.110.10">
    <property type="entry name" value="Histone H3 K4-specific methyltransferase SET7/9 N-terminal domain"/>
    <property type="match status" value="2"/>
</dbReference>
<dbReference type="Proteomes" id="UP000276437">
    <property type="component" value="Chromosome"/>
</dbReference>
<dbReference type="SUPFAM" id="SSF82185">
    <property type="entry name" value="Histone H3 K4-specific methyltransferase SET7/9 N-terminal domain"/>
    <property type="match status" value="1"/>
</dbReference>
<dbReference type="PANTHER" id="PTHR43215:SF14">
    <property type="entry name" value="RADIAL SPOKE HEAD 1 HOMOLOG"/>
    <property type="match status" value="1"/>
</dbReference>
<evidence type="ECO:0000256" key="1">
    <source>
        <dbReference type="ARBA" id="ARBA00022737"/>
    </source>
</evidence>
<reference evidence="2 3" key="1">
    <citation type="journal article" date="2018" name="Int. J. Syst. Evol. Microbiol.">
        <title>Methylomusa anaerophila gen. nov., sp. nov., an anaerobic methanol-utilizing bacterium isolated from a microbial fuel cell.</title>
        <authorList>
            <person name="Amano N."/>
            <person name="Yamamuro A."/>
            <person name="Miyahara M."/>
            <person name="Kouzuma A."/>
            <person name="Abe T."/>
            <person name="Watanabe K."/>
        </authorList>
    </citation>
    <scope>NUCLEOTIDE SEQUENCE [LARGE SCALE GENOMIC DNA]</scope>
    <source>
        <strain evidence="2 3">MMFC1</strain>
    </source>
</reference>
<dbReference type="GO" id="GO:0005829">
    <property type="term" value="C:cytosol"/>
    <property type="evidence" value="ECO:0007669"/>
    <property type="project" value="TreeGrafter"/>
</dbReference>
<evidence type="ECO:0000313" key="2">
    <source>
        <dbReference type="EMBL" id="BBB91789.1"/>
    </source>
</evidence>
<dbReference type="EMBL" id="AP018449">
    <property type="protein sequence ID" value="BBB91789.1"/>
    <property type="molecule type" value="Genomic_DNA"/>
</dbReference>
<dbReference type="AlphaFoldDB" id="A0A348AL41"/>
<organism evidence="2 3">
    <name type="scientific">Methylomusa anaerophila</name>
    <dbReference type="NCBI Taxonomy" id="1930071"/>
    <lineage>
        <taxon>Bacteria</taxon>
        <taxon>Bacillati</taxon>
        <taxon>Bacillota</taxon>
        <taxon>Negativicutes</taxon>
        <taxon>Selenomonadales</taxon>
        <taxon>Sporomusaceae</taxon>
        <taxon>Methylomusa</taxon>
    </lineage>
</organism>
<dbReference type="Pfam" id="PF02493">
    <property type="entry name" value="MORN"/>
    <property type="match status" value="4"/>
</dbReference>
<dbReference type="KEGG" id="mana:MAMMFC1_02474"/>
<proteinExistence type="predicted"/>
<dbReference type="InterPro" id="IPR003409">
    <property type="entry name" value="MORN"/>
</dbReference>
<accession>A0A348AL41</accession>
<dbReference type="PANTHER" id="PTHR43215">
    <property type="entry name" value="RADIAL SPOKE HEAD 1 HOMOLOG"/>
    <property type="match status" value="1"/>
</dbReference>
<gene>
    <name evidence="2" type="ORF">MAMMFC1_02474</name>
</gene>
<sequence length="244" mass="26556">MTDARGNRYEGSFNNGLLQGKGQFTSGDQTQSYEGNFLNNMYDGQGILIDKGKGTYTGEFKNSRFHGFGRFTANDGSIYEGTFANGILNGDGSITYPDGSKFSGKFVNGTPVAKPISIRDFAINGISLGSLLADASAKLGNPLSENRLQQRMSIYQMSNNVEIVAMGGRVVRLTLKGASSLSTARGIKIGDNLTKVKLFYGNGYRENRFQNTNSINCDFGDKGIRFIMDSADIVQQIDIQFYTG</sequence>
<protein>
    <submittedName>
        <fullName evidence="2">MORN repeat protein</fullName>
    </submittedName>
</protein>
<dbReference type="SMART" id="SM00698">
    <property type="entry name" value="MORN"/>
    <property type="match status" value="4"/>
</dbReference>
<evidence type="ECO:0000313" key="3">
    <source>
        <dbReference type="Proteomes" id="UP000276437"/>
    </source>
</evidence>
<name>A0A348AL41_9FIRM</name>
<keyword evidence="1" id="KW-0677">Repeat</keyword>
<keyword evidence="3" id="KW-1185">Reference proteome</keyword>